<evidence type="ECO:0000256" key="8">
    <source>
        <dbReference type="SAM" id="Coils"/>
    </source>
</evidence>
<evidence type="ECO:0000256" key="4">
    <source>
        <dbReference type="ARBA" id="ARBA00023139"/>
    </source>
</evidence>
<dbReference type="NCBIfam" id="TIGR01845">
    <property type="entry name" value="outer_NodT"/>
    <property type="match status" value="1"/>
</dbReference>
<gene>
    <name evidence="9" type="ORF">TOI97_06485</name>
</gene>
<evidence type="ECO:0000256" key="6">
    <source>
        <dbReference type="ARBA" id="ARBA00023288"/>
    </source>
</evidence>
<dbReference type="PANTHER" id="PTHR30203">
    <property type="entry name" value="OUTER MEMBRANE CATION EFFLUX PROTEIN"/>
    <property type="match status" value="1"/>
</dbReference>
<dbReference type="SUPFAM" id="SSF56954">
    <property type="entry name" value="Outer membrane efflux proteins (OEP)"/>
    <property type="match status" value="1"/>
</dbReference>
<protein>
    <submittedName>
        <fullName evidence="9">Efflux transporter outer membrane subunit</fullName>
    </submittedName>
</protein>
<name>A0ABU5GQF1_9GAMM</name>
<dbReference type="PANTHER" id="PTHR30203:SF33">
    <property type="entry name" value="BLR4455 PROTEIN"/>
    <property type="match status" value="1"/>
</dbReference>
<evidence type="ECO:0000313" key="10">
    <source>
        <dbReference type="Proteomes" id="UP001294570"/>
    </source>
</evidence>
<keyword evidence="2 7" id="KW-1134">Transmembrane beta strand</keyword>
<evidence type="ECO:0000256" key="1">
    <source>
        <dbReference type="ARBA" id="ARBA00007613"/>
    </source>
</evidence>
<evidence type="ECO:0000256" key="7">
    <source>
        <dbReference type="RuleBase" id="RU362097"/>
    </source>
</evidence>
<sequence length="469" mass="51612">MKSIVKLSVFTLVGVMLGGCALGPEYQRPQMPLPSEFHHTPGWKLAQPADVEASVAWWALYKDQQLAQLLQQLESSNQNLRAAEAAWREAHALVRGSRSALYPKASGQLSSARQGNDIGAGKTNEIAIGLSWQLDVWGQIRRQVEASQAQAQASAAEWASVRLSQQSELVQNYFQLRVLDEEARLLDATLEAYERSLRTTENRYKAGMVTRADVSQALTQLKNAQVQRLELAWRRARFEHAIALLVGSTPNAVQITPLESVPELPALPLTVPSTLLERRPDIAVAERRVMAANAEVGVAQTAYFPDLVLSANGGYRGSNLADWISVPNRFWSIGPQFAITLFDAGLRRSKVAQAKARYDQQVARYRQTTLQAIGEVEDALVQLNVLAQEIEVQHQALAAAQDTLRLIENQYQAGMVDYLSVSSAQTTMLNSERNLLNLKGAQLIASVQLISALGGGWQGVAHTTSKKER</sequence>
<dbReference type="Gene3D" id="2.20.200.10">
    <property type="entry name" value="Outer membrane efflux proteins (OEP)"/>
    <property type="match status" value="1"/>
</dbReference>
<keyword evidence="5" id="KW-0998">Cell outer membrane</keyword>
<keyword evidence="10" id="KW-1185">Reference proteome</keyword>
<feature type="coiled-coil region" evidence="8">
    <location>
        <begin position="63"/>
        <end position="90"/>
    </location>
</feature>
<evidence type="ECO:0000256" key="5">
    <source>
        <dbReference type="ARBA" id="ARBA00023237"/>
    </source>
</evidence>
<dbReference type="Pfam" id="PF02321">
    <property type="entry name" value="OEP"/>
    <property type="match status" value="2"/>
</dbReference>
<dbReference type="PROSITE" id="PS51257">
    <property type="entry name" value="PROKAR_LIPOPROTEIN"/>
    <property type="match status" value="1"/>
</dbReference>
<comment type="similarity">
    <text evidence="1 7">Belongs to the outer membrane factor (OMF) (TC 1.B.17) family.</text>
</comment>
<comment type="caution">
    <text evidence="9">The sequence shown here is derived from an EMBL/GenBank/DDBJ whole genome shotgun (WGS) entry which is preliminary data.</text>
</comment>
<keyword evidence="4 7" id="KW-0564">Palmitate</keyword>
<dbReference type="Gene3D" id="1.20.1600.10">
    <property type="entry name" value="Outer membrane efflux proteins (OEP)"/>
    <property type="match status" value="1"/>
</dbReference>
<feature type="coiled-coil region" evidence="8">
    <location>
        <begin position="176"/>
        <end position="203"/>
    </location>
</feature>
<dbReference type="Proteomes" id="UP001294570">
    <property type="component" value="Unassembled WGS sequence"/>
</dbReference>
<organism evidence="9 10">
    <name type="scientific">Denitrificimonas halotolerans</name>
    <dbReference type="NCBI Taxonomy" id="3098930"/>
    <lineage>
        <taxon>Bacteria</taxon>
        <taxon>Pseudomonadati</taxon>
        <taxon>Pseudomonadota</taxon>
        <taxon>Gammaproteobacteria</taxon>
        <taxon>Pseudomonadales</taxon>
        <taxon>Pseudomonadaceae</taxon>
        <taxon>Denitrificimonas</taxon>
    </lineage>
</organism>
<evidence type="ECO:0000313" key="9">
    <source>
        <dbReference type="EMBL" id="MDY7219213.1"/>
    </source>
</evidence>
<keyword evidence="3 7" id="KW-0812">Transmembrane</keyword>
<dbReference type="InterPro" id="IPR010131">
    <property type="entry name" value="MdtP/NodT-like"/>
</dbReference>
<dbReference type="InterPro" id="IPR003423">
    <property type="entry name" value="OMP_efflux"/>
</dbReference>
<keyword evidence="6 7" id="KW-0449">Lipoprotein</keyword>
<accession>A0ABU5GQF1</accession>
<dbReference type="RefSeq" id="WP_321553305.1">
    <property type="nucleotide sequence ID" value="NZ_JAXIVU010000006.1"/>
</dbReference>
<keyword evidence="7" id="KW-0472">Membrane</keyword>
<dbReference type="EMBL" id="JAXIVU010000006">
    <property type="protein sequence ID" value="MDY7219213.1"/>
    <property type="molecule type" value="Genomic_DNA"/>
</dbReference>
<proteinExistence type="inferred from homology"/>
<evidence type="ECO:0000256" key="3">
    <source>
        <dbReference type="ARBA" id="ARBA00022692"/>
    </source>
</evidence>
<keyword evidence="8" id="KW-0175">Coiled coil</keyword>
<comment type="subcellular location">
    <subcellularLocation>
        <location evidence="7">Cell outer membrane</location>
        <topology evidence="7">Lipid-anchor</topology>
    </subcellularLocation>
</comment>
<evidence type="ECO:0000256" key="2">
    <source>
        <dbReference type="ARBA" id="ARBA00022452"/>
    </source>
</evidence>
<reference evidence="9 10" key="1">
    <citation type="submission" date="2023-12" db="EMBL/GenBank/DDBJ databases">
        <title>Denitrificimonas halotolerans sp. nov.,a novel species isolated from landfill leachate.</title>
        <authorList>
            <person name="Wang S."/>
        </authorList>
    </citation>
    <scope>NUCLEOTIDE SEQUENCE [LARGE SCALE GENOMIC DNA]</scope>
    <source>
        <strain evidence="9 10">JX-1</strain>
    </source>
</reference>